<evidence type="ECO:0000259" key="6">
    <source>
        <dbReference type="Pfam" id="PF07730"/>
    </source>
</evidence>
<dbReference type="InterPro" id="IPR050482">
    <property type="entry name" value="Sensor_HK_TwoCompSys"/>
</dbReference>
<evidence type="ECO:0000313" key="8">
    <source>
        <dbReference type="Proteomes" id="UP001596111"/>
    </source>
</evidence>
<proteinExistence type="predicted"/>
<keyword evidence="2 7" id="KW-0418">Kinase</keyword>
<protein>
    <submittedName>
        <fullName evidence="7">Sensor histidine kinase</fullName>
    </submittedName>
</protein>
<dbReference type="InterPro" id="IPR011712">
    <property type="entry name" value="Sig_transdc_His_kin_sub3_dim/P"/>
</dbReference>
<dbReference type="Proteomes" id="UP001596111">
    <property type="component" value="Unassembled WGS sequence"/>
</dbReference>
<feature type="transmembrane region" description="Helical" evidence="4">
    <location>
        <begin position="79"/>
        <end position="107"/>
    </location>
</feature>
<dbReference type="PANTHER" id="PTHR24421:SF59">
    <property type="entry name" value="OXYGEN SENSOR HISTIDINE KINASE NREB"/>
    <property type="match status" value="1"/>
</dbReference>
<dbReference type="InterPro" id="IPR003594">
    <property type="entry name" value="HATPase_dom"/>
</dbReference>
<keyword evidence="4" id="KW-1133">Transmembrane helix</keyword>
<evidence type="ECO:0000256" key="1">
    <source>
        <dbReference type="ARBA" id="ARBA00022679"/>
    </source>
</evidence>
<reference evidence="8" key="1">
    <citation type="journal article" date="2019" name="Int. J. Syst. Evol. Microbiol.">
        <title>The Global Catalogue of Microorganisms (GCM) 10K type strain sequencing project: providing services to taxonomists for standard genome sequencing and annotation.</title>
        <authorList>
            <consortium name="The Broad Institute Genomics Platform"/>
            <consortium name="The Broad Institute Genome Sequencing Center for Infectious Disease"/>
            <person name="Wu L."/>
            <person name="Ma J."/>
        </authorList>
    </citation>
    <scope>NUCLEOTIDE SEQUENCE [LARGE SCALE GENOMIC DNA]</scope>
    <source>
        <strain evidence="8">CGMCC 1.13587</strain>
    </source>
</reference>
<evidence type="ECO:0000313" key="7">
    <source>
        <dbReference type="EMBL" id="MFC5583289.1"/>
    </source>
</evidence>
<accession>A0ABW0T409</accession>
<name>A0ABW0T409_9GAMM</name>
<evidence type="ECO:0000256" key="3">
    <source>
        <dbReference type="ARBA" id="ARBA00023012"/>
    </source>
</evidence>
<dbReference type="SUPFAM" id="SSF55874">
    <property type="entry name" value="ATPase domain of HSP90 chaperone/DNA topoisomerase II/histidine kinase"/>
    <property type="match status" value="1"/>
</dbReference>
<dbReference type="Gene3D" id="1.20.5.1930">
    <property type="match status" value="1"/>
</dbReference>
<dbReference type="RefSeq" id="WP_377330178.1">
    <property type="nucleotide sequence ID" value="NZ_JBHSNG010000042.1"/>
</dbReference>
<gene>
    <name evidence="7" type="ORF">ACFPPB_19430</name>
</gene>
<dbReference type="EMBL" id="JBHSNG010000042">
    <property type="protein sequence ID" value="MFC5583289.1"/>
    <property type="molecule type" value="Genomic_DNA"/>
</dbReference>
<organism evidence="7 8">
    <name type="scientific">Rhodanobacter terrae</name>
    <dbReference type="NCBI Taxonomy" id="418647"/>
    <lineage>
        <taxon>Bacteria</taxon>
        <taxon>Pseudomonadati</taxon>
        <taxon>Pseudomonadota</taxon>
        <taxon>Gammaproteobacteria</taxon>
        <taxon>Lysobacterales</taxon>
        <taxon>Rhodanobacteraceae</taxon>
        <taxon>Rhodanobacter</taxon>
    </lineage>
</organism>
<keyword evidence="4" id="KW-0472">Membrane</keyword>
<keyword evidence="4" id="KW-0812">Transmembrane</keyword>
<dbReference type="Gene3D" id="3.30.565.10">
    <property type="entry name" value="Histidine kinase-like ATPase, C-terminal domain"/>
    <property type="match status" value="1"/>
</dbReference>
<keyword evidence="8" id="KW-1185">Reference proteome</keyword>
<dbReference type="Pfam" id="PF07730">
    <property type="entry name" value="HisKA_3"/>
    <property type="match status" value="1"/>
</dbReference>
<dbReference type="InterPro" id="IPR036890">
    <property type="entry name" value="HATPase_C_sf"/>
</dbReference>
<evidence type="ECO:0000256" key="4">
    <source>
        <dbReference type="SAM" id="Phobius"/>
    </source>
</evidence>
<evidence type="ECO:0000259" key="5">
    <source>
        <dbReference type="Pfam" id="PF02518"/>
    </source>
</evidence>
<sequence>MPWPRTSLDRIRLLVQAACVLMLAAGLGQALVTRLLRPETFAAHPHWDLQWTAAYGVLVAAYVAAELDGSPGLTRRKAALFFLEGFAAQYLVWLYPSFLVTSMIVVIAWQVAWIASLRTALLAAAALATALVAQKCAVGGQGMSAVILVSSCGFQLFAISAAHLARSEAVAHERLARANAELTGTQALLTESARMGERLRISRDLHDVLGHHLTSLHVHLDVAARLAEGQVASHLGQAREIAGELLAEVRKVVSQVRVQPVDLQATLLALAEGAADLDVRLVLPDALGALDAPRADALLRCVQELITNTRRHAGARQLRIELAQAPNGEVRLTAKDDGVGADVTEGQGLAGMRERFEALGGWLAVFSHSGEGFQVSGAIPPVGARP</sequence>
<feature type="domain" description="Histidine kinase/HSP90-like ATPase" evidence="5">
    <location>
        <begin position="296"/>
        <end position="376"/>
    </location>
</feature>
<feature type="domain" description="Signal transduction histidine kinase subgroup 3 dimerisation and phosphoacceptor" evidence="6">
    <location>
        <begin position="197"/>
        <end position="259"/>
    </location>
</feature>
<keyword evidence="3" id="KW-0902">Two-component regulatory system</keyword>
<dbReference type="PANTHER" id="PTHR24421">
    <property type="entry name" value="NITRATE/NITRITE SENSOR PROTEIN NARX-RELATED"/>
    <property type="match status" value="1"/>
</dbReference>
<feature type="transmembrane region" description="Helical" evidence="4">
    <location>
        <begin position="49"/>
        <end position="67"/>
    </location>
</feature>
<evidence type="ECO:0000256" key="2">
    <source>
        <dbReference type="ARBA" id="ARBA00022777"/>
    </source>
</evidence>
<comment type="caution">
    <text evidence="7">The sequence shown here is derived from an EMBL/GenBank/DDBJ whole genome shotgun (WGS) entry which is preliminary data.</text>
</comment>
<dbReference type="Pfam" id="PF02518">
    <property type="entry name" value="HATPase_c"/>
    <property type="match status" value="1"/>
</dbReference>
<keyword evidence="1" id="KW-0808">Transferase</keyword>
<dbReference type="CDD" id="cd16917">
    <property type="entry name" value="HATPase_UhpB-NarQ-NarX-like"/>
    <property type="match status" value="1"/>
</dbReference>
<dbReference type="GO" id="GO:0016301">
    <property type="term" value="F:kinase activity"/>
    <property type="evidence" value="ECO:0007669"/>
    <property type="project" value="UniProtKB-KW"/>
</dbReference>